<keyword evidence="5" id="KW-1185">Reference proteome</keyword>
<reference evidence="5" key="1">
    <citation type="journal article" date="2019" name="Int. J. Syst. Evol. Microbiol.">
        <title>The Global Catalogue of Microorganisms (GCM) 10K type strain sequencing project: providing services to taxonomists for standard genome sequencing and annotation.</title>
        <authorList>
            <consortium name="The Broad Institute Genomics Platform"/>
            <consortium name="The Broad Institute Genome Sequencing Center for Infectious Disease"/>
            <person name="Wu L."/>
            <person name="Ma J."/>
        </authorList>
    </citation>
    <scope>NUCLEOTIDE SEQUENCE [LARGE SCALE GENOMIC DNA]</scope>
    <source>
        <strain evidence="5">CCM 7224</strain>
    </source>
</reference>
<accession>A0ABV9UWH1</accession>
<sequence>MTQDHFSRVGAAIALVGLSAVLAPAAPASATAPAVTAQSSPALRRALPEPPPADVARGELGDLNVEAPHAMTGYTRAKFPHWAMQYGQCDTREVVLQREGKNVVQDDKCRAVSGTWYSEYDGKTLTASGQVDVDHMVPLAGGWRADADLWDTAKRKAFANDLVHSQLIAVSAASNRSKGDQTPDLWKPPLKSYWCAYSRAWIDVKHVYQRNVTEADKTALDEMLDTCDS</sequence>
<protein>
    <submittedName>
        <fullName evidence="4">DUF1524 domain-containing protein</fullName>
    </submittedName>
</protein>
<dbReference type="Proteomes" id="UP001595834">
    <property type="component" value="Unassembled WGS sequence"/>
</dbReference>
<feature type="signal peptide" evidence="2">
    <location>
        <begin position="1"/>
        <end position="25"/>
    </location>
</feature>
<dbReference type="Pfam" id="PF07510">
    <property type="entry name" value="GmrSD_C"/>
    <property type="match status" value="1"/>
</dbReference>
<evidence type="ECO:0000256" key="2">
    <source>
        <dbReference type="SAM" id="SignalP"/>
    </source>
</evidence>
<dbReference type="PANTHER" id="PTHR24094:SF15">
    <property type="entry name" value="AMP-DEPENDENT SYNTHETASE_LIGASE DOMAIN-CONTAINING PROTEIN-RELATED"/>
    <property type="match status" value="1"/>
</dbReference>
<evidence type="ECO:0000313" key="5">
    <source>
        <dbReference type="Proteomes" id="UP001595834"/>
    </source>
</evidence>
<organism evidence="4 5">
    <name type="scientific">Streptomyces mauvecolor</name>
    <dbReference type="NCBI Taxonomy" id="58345"/>
    <lineage>
        <taxon>Bacteria</taxon>
        <taxon>Bacillati</taxon>
        <taxon>Actinomycetota</taxon>
        <taxon>Actinomycetes</taxon>
        <taxon>Kitasatosporales</taxon>
        <taxon>Streptomycetaceae</taxon>
        <taxon>Streptomyces</taxon>
    </lineage>
</organism>
<name>A0ABV9UWH1_9ACTN</name>
<keyword evidence="2" id="KW-0732">Signal</keyword>
<feature type="region of interest" description="Disordered" evidence="1">
    <location>
        <begin position="31"/>
        <end position="54"/>
    </location>
</feature>
<dbReference type="PANTHER" id="PTHR24094">
    <property type="entry name" value="SECRETED PROTEIN"/>
    <property type="match status" value="1"/>
</dbReference>
<dbReference type="InterPro" id="IPR011089">
    <property type="entry name" value="GmrSD_C"/>
</dbReference>
<evidence type="ECO:0000313" key="4">
    <source>
        <dbReference type="EMBL" id="MFC4959715.1"/>
    </source>
</evidence>
<feature type="compositionally biased region" description="Low complexity" evidence="1">
    <location>
        <begin position="31"/>
        <end position="45"/>
    </location>
</feature>
<proteinExistence type="predicted"/>
<evidence type="ECO:0000256" key="1">
    <source>
        <dbReference type="SAM" id="MobiDB-lite"/>
    </source>
</evidence>
<gene>
    <name evidence="4" type="ORF">ACFPFX_25830</name>
</gene>
<feature type="domain" description="GmrSD restriction endonucleases C-terminal" evidence="3">
    <location>
        <begin position="107"/>
        <end position="220"/>
    </location>
</feature>
<dbReference type="EMBL" id="JBHSIZ010000034">
    <property type="protein sequence ID" value="MFC4959715.1"/>
    <property type="molecule type" value="Genomic_DNA"/>
</dbReference>
<evidence type="ECO:0000259" key="3">
    <source>
        <dbReference type="Pfam" id="PF07510"/>
    </source>
</evidence>
<feature type="chain" id="PRO_5046006504" evidence="2">
    <location>
        <begin position="26"/>
        <end position="229"/>
    </location>
</feature>
<comment type="caution">
    <text evidence="4">The sequence shown here is derived from an EMBL/GenBank/DDBJ whole genome shotgun (WGS) entry which is preliminary data.</text>
</comment>
<dbReference type="RefSeq" id="WP_344380519.1">
    <property type="nucleotide sequence ID" value="NZ_BAAASQ010000046.1"/>
</dbReference>